<feature type="domain" description="AB hydrolase-1" evidence="1">
    <location>
        <begin position="20"/>
        <end position="253"/>
    </location>
</feature>
<reference evidence="2 3" key="1">
    <citation type="submission" date="2023-06" db="EMBL/GenBank/DDBJ databases">
        <title>Azospirillum isscasensis sp.nov, a bacterium isolated from rhizosphere soil of rice.</title>
        <authorList>
            <person name="Wang H."/>
        </authorList>
    </citation>
    <scope>NUCLEOTIDE SEQUENCE [LARGE SCALE GENOMIC DNA]</scope>
    <source>
        <strain evidence="2 3">C340-1</strain>
    </source>
</reference>
<protein>
    <submittedName>
        <fullName evidence="2">Alpha/beta fold hydrolase</fullName>
    </submittedName>
</protein>
<dbReference type="Pfam" id="PF12697">
    <property type="entry name" value="Abhydrolase_6"/>
    <property type="match status" value="1"/>
</dbReference>
<name>A0ABU0WAU3_9PROT</name>
<dbReference type="GO" id="GO:0016787">
    <property type="term" value="F:hydrolase activity"/>
    <property type="evidence" value="ECO:0007669"/>
    <property type="project" value="UniProtKB-KW"/>
</dbReference>
<organism evidence="2 3">
    <name type="scientific">Azospirillum isscasi</name>
    <dbReference type="NCBI Taxonomy" id="3053926"/>
    <lineage>
        <taxon>Bacteria</taxon>
        <taxon>Pseudomonadati</taxon>
        <taxon>Pseudomonadota</taxon>
        <taxon>Alphaproteobacteria</taxon>
        <taxon>Rhodospirillales</taxon>
        <taxon>Azospirillaceae</taxon>
        <taxon>Azospirillum</taxon>
    </lineage>
</organism>
<evidence type="ECO:0000313" key="3">
    <source>
        <dbReference type="Proteomes" id="UP001227317"/>
    </source>
</evidence>
<dbReference type="PANTHER" id="PTHR43194:SF2">
    <property type="entry name" value="PEROXISOMAL MEMBRANE PROTEIN LPX1"/>
    <property type="match status" value="1"/>
</dbReference>
<evidence type="ECO:0000313" key="2">
    <source>
        <dbReference type="EMBL" id="MDQ2101307.1"/>
    </source>
</evidence>
<comment type="caution">
    <text evidence="2">The sequence shown here is derived from an EMBL/GenBank/DDBJ whole genome shotgun (WGS) entry which is preliminary data.</text>
</comment>
<dbReference type="Gene3D" id="3.40.50.1820">
    <property type="entry name" value="alpha/beta hydrolase"/>
    <property type="match status" value="1"/>
</dbReference>
<accession>A0ABU0WAU3</accession>
<dbReference type="EMBL" id="JAUJFI010000002">
    <property type="protein sequence ID" value="MDQ2101307.1"/>
    <property type="molecule type" value="Genomic_DNA"/>
</dbReference>
<keyword evidence="2" id="KW-0378">Hydrolase</keyword>
<sequence>MPQLEIISRSPSGPAKPVPLLFVHGAFCAAWIWDVHFLPWFAERGWEAHAVSLRGHGASEGRERLHGFGIADYVEDVLAAADACSAPPVLVGHSMGGMVVQRALIRRRLPGAVLMASAPPHGLWESTVGLAWRDPYVFQQMGMLMAFGSRAVDPEAVRRAMFSDRVPLEEARRYEPLMQEESQRAALEIGGWIPFPPLPDRSILVAVTGAAEDLLVPADQVRATARAFRTEPVFFPGMGHSLMLESGWETVARHIVDWVEAAVPGATGRETGARAAAD</sequence>
<dbReference type="SUPFAM" id="SSF53474">
    <property type="entry name" value="alpha/beta-Hydrolases"/>
    <property type="match status" value="1"/>
</dbReference>
<dbReference type="InterPro" id="IPR050228">
    <property type="entry name" value="Carboxylesterase_BioH"/>
</dbReference>
<evidence type="ECO:0000259" key="1">
    <source>
        <dbReference type="Pfam" id="PF12697"/>
    </source>
</evidence>
<dbReference type="InterPro" id="IPR029058">
    <property type="entry name" value="AB_hydrolase_fold"/>
</dbReference>
<dbReference type="RefSeq" id="WP_306703304.1">
    <property type="nucleotide sequence ID" value="NZ_JAUJFI010000002.1"/>
</dbReference>
<dbReference type="InterPro" id="IPR000073">
    <property type="entry name" value="AB_hydrolase_1"/>
</dbReference>
<dbReference type="PANTHER" id="PTHR43194">
    <property type="entry name" value="HYDROLASE ALPHA/BETA FOLD FAMILY"/>
    <property type="match status" value="1"/>
</dbReference>
<dbReference type="Proteomes" id="UP001227317">
    <property type="component" value="Unassembled WGS sequence"/>
</dbReference>
<proteinExistence type="predicted"/>
<keyword evidence="3" id="KW-1185">Reference proteome</keyword>
<gene>
    <name evidence="2" type="ORF">QSG27_01195</name>
</gene>